<reference evidence="2" key="1">
    <citation type="journal article" date="2022" name="bioRxiv">
        <title>Sequencing and chromosome-scale assembly of the giantPleurodeles waltlgenome.</title>
        <authorList>
            <person name="Brown T."/>
            <person name="Elewa A."/>
            <person name="Iarovenko S."/>
            <person name="Subramanian E."/>
            <person name="Araus A.J."/>
            <person name="Petzold A."/>
            <person name="Susuki M."/>
            <person name="Suzuki K.-i.T."/>
            <person name="Hayashi T."/>
            <person name="Toyoda A."/>
            <person name="Oliveira C."/>
            <person name="Osipova E."/>
            <person name="Leigh N.D."/>
            <person name="Simon A."/>
            <person name="Yun M.H."/>
        </authorList>
    </citation>
    <scope>NUCLEOTIDE SEQUENCE</scope>
    <source>
        <strain evidence="2">20211129_DDA</strain>
        <tissue evidence="2">Liver</tissue>
    </source>
</reference>
<keyword evidence="3" id="KW-1185">Reference proteome</keyword>
<comment type="caution">
    <text evidence="2">The sequence shown here is derived from an EMBL/GenBank/DDBJ whole genome shotgun (WGS) entry which is preliminary data.</text>
</comment>
<evidence type="ECO:0000256" key="1">
    <source>
        <dbReference type="SAM" id="MobiDB-lite"/>
    </source>
</evidence>
<gene>
    <name evidence="2" type="ORF">NDU88_006806</name>
</gene>
<evidence type="ECO:0000313" key="3">
    <source>
        <dbReference type="Proteomes" id="UP001066276"/>
    </source>
</evidence>
<name>A0AAV7LRV3_PLEWA</name>
<dbReference type="AlphaFoldDB" id="A0AAV7LRV3"/>
<feature type="region of interest" description="Disordered" evidence="1">
    <location>
        <begin position="114"/>
        <end position="162"/>
    </location>
</feature>
<sequence>MDRAQRQNPLPQQQQPRQHSLQRRHPPRTQHQPRHHLLPGLSKEHARTLHLPQLQLQLQQSPHTSQDQEQPPPLHTPQHPLSTQARHRSLGPARLHLPGCGLSNRNLVERLLSTQHRHSHPKRIQSRGPRPHQQNRRRLPNSFTSKSAPTPTPRSEEHSSIVPQYPRHLSAMPLPTWPVMTSKPPNATAENSSKYGYSIAL</sequence>
<dbReference type="EMBL" id="JANPWB010000015">
    <property type="protein sequence ID" value="KAJ1093714.1"/>
    <property type="molecule type" value="Genomic_DNA"/>
</dbReference>
<evidence type="ECO:0000313" key="2">
    <source>
        <dbReference type="EMBL" id="KAJ1093714.1"/>
    </source>
</evidence>
<proteinExistence type="predicted"/>
<feature type="compositionally biased region" description="Low complexity" evidence="1">
    <location>
        <begin position="1"/>
        <end position="19"/>
    </location>
</feature>
<feature type="compositionally biased region" description="Basic residues" evidence="1">
    <location>
        <begin position="20"/>
        <end position="37"/>
    </location>
</feature>
<dbReference type="Proteomes" id="UP001066276">
    <property type="component" value="Chromosome 11"/>
</dbReference>
<accession>A0AAV7LRV3</accession>
<protein>
    <submittedName>
        <fullName evidence="2">Uncharacterized protein</fullName>
    </submittedName>
</protein>
<feature type="region of interest" description="Disordered" evidence="1">
    <location>
        <begin position="58"/>
        <end position="86"/>
    </location>
</feature>
<feature type="compositionally biased region" description="Basic residues" evidence="1">
    <location>
        <begin position="115"/>
        <end position="139"/>
    </location>
</feature>
<organism evidence="2 3">
    <name type="scientific">Pleurodeles waltl</name>
    <name type="common">Iberian ribbed newt</name>
    <dbReference type="NCBI Taxonomy" id="8319"/>
    <lineage>
        <taxon>Eukaryota</taxon>
        <taxon>Metazoa</taxon>
        <taxon>Chordata</taxon>
        <taxon>Craniata</taxon>
        <taxon>Vertebrata</taxon>
        <taxon>Euteleostomi</taxon>
        <taxon>Amphibia</taxon>
        <taxon>Batrachia</taxon>
        <taxon>Caudata</taxon>
        <taxon>Salamandroidea</taxon>
        <taxon>Salamandridae</taxon>
        <taxon>Pleurodelinae</taxon>
        <taxon>Pleurodeles</taxon>
    </lineage>
</organism>
<feature type="region of interest" description="Disordered" evidence="1">
    <location>
        <begin position="1"/>
        <end position="41"/>
    </location>
</feature>